<feature type="domain" description="NR LBD" evidence="4">
    <location>
        <begin position="50"/>
        <end position="152"/>
    </location>
</feature>
<dbReference type="PANTHER" id="PTHR46011:SF6">
    <property type="entry name" value="HIGH ZINC ACTIVATED NUCLEAR RECEPTOR PROTEIN"/>
    <property type="match status" value="1"/>
</dbReference>
<keyword evidence="3" id="KW-0675">Receptor</keyword>
<feature type="non-terminal residue" evidence="5">
    <location>
        <position position="1"/>
    </location>
</feature>
<keyword evidence="1" id="KW-0805">Transcription regulation</keyword>
<dbReference type="Proteomes" id="UP001432027">
    <property type="component" value="Unassembled WGS sequence"/>
</dbReference>
<dbReference type="PANTHER" id="PTHR46011">
    <property type="entry name" value="NUCLEAR HORMONE RECEPTOR FAMILY MEMBER NHR-86-RELATED"/>
    <property type="match status" value="1"/>
</dbReference>
<sequence>KGLFQEPIASADNWIVGESLFFFDILDSTYRTCHHFPEDRGIRLCGYTVYCRETELEKFFEDCTDNIDRQNLVRELVKWTKQIEKCVRQYFESTQPTNVEFIALFGLTLWKDEIINHNECLIKTASRIRSEILNELHIYYKMRETEDYASRIELFYDFARRFQVMRLMHMFENVW</sequence>
<evidence type="ECO:0000313" key="6">
    <source>
        <dbReference type="Proteomes" id="UP001432027"/>
    </source>
</evidence>
<dbReference type="InterPro" id="IPR035500">
    <property type="entry name" value="NHR-like_dom_sf"/>
</dbReference>
<gene>
    <name evidence="5" type="ORF">PENTCL1PPCAC_24701</name>
</gene>
<name>A0AAV5U6W4_9BILA</name>
<dbReference type="GO" id="GO:0003700">
    <property type="term" value="F:DNA-binding transcription factor activity"/>
    <property type="evidence" value="ECO:0007669"/>
    <property type="project" value="TreeGrafter"/>
</dbReference>
<keyword evidence="6" id="KW-1185">Reference proteome</keyword>
<evidence type="ECO:0000256" key="2">
    <source>
        <dbReference type="ARBA" id="ARBA00023163"/>
    </source>
</evidence>
<evidence type="ECO:0000259" key="4">
    <source>
        <dbReference type="Pfam" id="PF00104"/>
    </source>
</evidence>
<dbReference type="Pfam" id="PF00104">
    <property type="entry name" value="Hormone_recep"/>
    <property type="match status" value="1"/>
</dbReference>
<proteinExistence type="predicted"/>
<evidence type="ECO:0000256" key="3">
    <source>
        <dbReference type="ARBA" id="ARBA00023170"/>
    </source>
</evidence>
<dbReference type="InterPro" id="IPR000536">
    <property type="entry name" value="Nucl_hrmn_rcpt_lig-bd"/>
</dbReference>
<dbReference type="Gene3D" id="1.10.565.10">
    <property type="entry name" value="Retinoid X Receptor"/>
    <property type="match status" value="1"/>
</dbReference>
<dbReference type="AlphaFoldDB" id="A0AAV5U6W4"/>
<accession>A0AAV5U6W4</accession>
<dbReference type="EMBL" id="BTSX01000005">
    <property type="protein sequence ID" value="GMT02527.1"/>
    <property type="molecule type" value="Genomic_DNA"/>
</dbReference>
<dbReference type="GO" id="GO:0005634">
    <property type="term" value="C:nucleus"/>
    <property type="evidence" value="ECO:0007669"/>
    <property type="project" value="TreeGrafter"/>
</dbReference>
<keyword evidence="2" id="KW-0804">Transcription</keyword>
<evidence type="ECO:0000256" key="1">
    <source>
        <dbReference type="ARBA" id="ARBA00023015"/>
    </source>
</evidence>
<dbReference type="SUPFAM" id="SSF48508">
    <property type="entry name" value="Nuclear receptor ligand-binding domain"/>
    <property type="match status" value="1"/>
</dbReference>
<evidence type="ECO:0000313" key="5">
    <source>
        <dbReference type="EMBL" id="GMT02527.1"/>
    </source>
</evidence>
<protein>
    <recommendedName>
        <fullName evidence="4">NR LBD domain-containing protein</fullName>
    </recommendedName>
</protein>
<comment type="caution">
    <text evidence="5">The sequence shown here is derived from an EMBL/GenBank/DDBJ whole genome shotgun (WGS) entry which is preliminary data.</text>
</comment>
<reference evidence="5" key="1">
    <citation type="submission" date="2023-10" db="EMBL/GenBank/DDBJ databases">
        <title>Genome assembly of Pristionchus species.</title>
        <authorList>
            <person name="Yoshida K."/>
            <person name="Sommer R.J."/>
        </authorList>
    </citation>
    <scope>NUCLEOTIDE SEQUENCE</scope>
    <source>
        <strain evidence="5">RS0144</strain>
    </source>
</reference>
<organism evidence="5 6">
    <name type="scientific">Pristionchus entomophagus</name>
    <dbReference type="NCBI Taxonomy" id="358040"/>
    <lineage>
        <taxon>Eukaryota</taxon>
        <taxon>Metazoa</taxon>
        <taxon>Ecdysozoa</taxon>
        <taxon>Nematoda</taxon>
        <taxon>Chromadorea</taxon>
        <taxon>Rhabditida</taxon>
        <taxon>Rhabditina</taxon>
        <taxon>Diplogasteromorpha</taxon>
        <taxon>Diplogasteroidea</taxon>
        <taxon>Neodiplogasteridae</taxon>
        <taxon>Pristionchus</taxon>
    </lineage>
</organism>